<proteinExistence type="predicted"/>
<keyword evidence="2" id="KW-1185">Reference proteome</keyword>
<sequence>MGQSVSSGRRSKGDVHSRQLRSIKPRICKILENDVYSHGIEAKFVINMMDDIMLAYKGKIEEIRVPEPIEGRALIKTIQVDGTIGMQNSNRIHDPDSTHAKFKSRRSIIKELRGAQGSEAGDSGALFRKIENEIEVWEDHNEKETAHIEHQNCKMFANKSFNQFYSRFSKLCSNARIDITDTLSDLF</sequence>
<name>A0A0B1P1S3_UNCNE</name>
<protein>
    <submittedName>
        <fullName evidence="1">Uncharacterized protein</fullName>
    </submittedName>
</protein>
<accession>A0A0B1P1S3</accession>
<evidence type="ECO:0000313" key="1">
    <source>
        <dbReference type="EMBL" id="KHJ32193.1"/>
    </source>
</evidence>
<dbReference type="EMBL" id="JNVN01002252">
    <property type="protein sequence ID" value="KHJ32193.1"/>
    <property type="molecule type" value="Genomic_DNA"/>
</dbReference>
<gene>
    <name evidence="1" type="ORF">EV44_g3659</name>
</gene>
<organism evidence="1 2">
    <name type="scientific">Uncinula necator</name>
    <name type="common">Grape powdery mildew</name>
    <dbReference type="NCBI Taxonomy" id="52586"/>
    <lineage>
        <taxon>Eukaryota</taxon>
        <taxon>Fungi</taxon>
        <taxon>Dikarya</taxon>
        <taxon>Ascomycota</taxon>
        <taxon>Pezizomycotina</taxon>
        <taxon>Leotiomycetes</taxon>
        <taxon>Erysiphales</taxon>
        <taxon>Erysiphaceae</taxon>
        <taxon>Erysiphe</taxon>
    </lineage>
</organism>
<dbReference type="Proteomes" id="UP000030854">
    <property type="component" value="Unassembled WGS sequence"/>
</dbReference>
<reference evidence="1 2" key="1">
    <citation type="journal article" date="2014" name="BMC Genomics">
        <title>Adaptive genomic structural variation in the grape powdery mildew pathogen, Erysiphe necator.</title>
        <authorList>
            <person name="Jones L."/>
            <person name="Riaz S."/>
            <person name="Morales-Cruz A."/>
            <person name="Amrine K.C."/>
            <person name="McGuire B."/>
            <person name="Gubler W.D."/>
            <person name="Walker M.A."/>
            <person name="Cantu D."/>
        </authorList>
    </citation>
    <scope>NUCLEOTIDE SEQUENCE [LARGE SCALE GENOMIC DNA]</scope>
    <source>
        <strain evidence="2">c</strain>
    </source>
</reference>
<dbReference type="AlphaFoldDB" id="A0A0B1P1S3"/>
<comment type="caution">
    <text evidence="1">The sequence shown here is derived from an EMBL/GenBank/DDBJ whole genome shotgun (WGS) entry which is preliminary data.</text>
</comment>
<evidence type="ECO:0000313" key="2">
    <source>
        <dbReference type="Proteomes" id="UP000030854"/>
    </source>
</evidence>
<dbReference type="HOGENOM" id="CLU_1448741_0_0_1"/>